<gene>
    <name evidence="2" type="ORF">UHOR_02510</name>
</gene>
<evidence type="ECO:0000256" key="1">
    <source>
        <dbReference type="SAM" id="SignalP"/>
    </source>
</evidence>
<dbReference type="AlphaFoldDB" id="I2G2J1"/>
<dbReference type="OMA" id="FPAMSSH"/>
<proteinExistence type="predicted"/>
<evidence type="ECO:0000313" key="3">
    <source>
        <dbReference type="Proteomes" id="UP000006174"/>
    </source>
</evidence>
<sequence>MANFFLLLPLVASAISLSSANPIQPWAFWKQTKDSPSHHSGGLGSSVKGHFPAMSSHQIGLGCGVNWGKGKLHAGFDGGDKFSGVGGGFNWGPNSLSGVIGLNYNGEKVNLNLTITDTKQVLFNVNGKDLDWRKVSEAELKPEGKYAKTVERHMYHVN</sequence>
<dbReference type="Proteomes" id="UP000006174">
    <property type="component" value="Unassembled WGS sequence"/>
</dbReference>
<dbReference type="OrthoDB" id="2550448at2759"/>
<accession>I2G2J1</accession>
<feature type="signal peptide" evidence="1">
    <location>
        <begin position="1"/>
        <end position="20"/>
    </location>
</feature>
<protein>
    <submittedName>
        <fullName evidence="2">Uncharacterized protein</fullName>
    </submittedName>
</protein>
<keyword evidence="1" id="KW-0732">Signal</keyword>
<keyword evidence="3" id="KW-1185">Reference proteome</keyword>
<reference evidence="2 3" key="1">
    <citation type="journal article" date="2012" name="Plant Cell">
        <title>Genome comparison of barley and maize smut fungi reveals targeted loss of RNA silencing components and species-specific presence of transposable elements.</title>
        <authorList>
            <person name="Laurie J.D."/>
            <person name="Ali S."/>
            <person name="Linning R."/>
            <person name="Mannhaupt G."/>
            <person name="Wong P."/>
            <person name="Gueldener U."/>
            <person name="Muensterkoetter M."/>
            <person name="Moore R."/>
            <person name="Kahmann R."/>
            <person name="Bakkeren G."/>
            <person name="Schirawski J."/>
        </authorList>
    </citation>
    <scope>NUCLEOTIDE SEQUENCE [LARGE SCALE GENOMIC DNA]</scope>
    <source>
        <strain evidence="3">Uh4875-4</strain>
    </source>
</reference>
<dbReference type="HOGENOM" id="CLU_1670692_0_0_1"/>
<evidence type="ECO:0000313" key="2">
    <source>
        <dbReference type="EMBL" id="CCF53384.1"/>
    </source>
</evidence>
<dbReference type="STRING" id="1128400.I2G2J1"/>
<organism evidence="2 3">
    <name type="scientific">Ustilago hordei</name>
    <name type="common">Barley covered smut fungus</name>
    <dbReference type="NCBI Taxonomy" id="120017"/>
    <lineage>
        <taxon>Eukaryota</taxon>
        <taxon>Fungi</taxon>
        <taxon>Dikarya</taxon>
        <taxon>Basidiomycota</taxon>
        <taxon>Ustilaginomycotina</taxon>
        <taxon>Ustilaginomycetes</taxon>
        <taxon>Ustilaginales</taxon>
        <taxon>Ustilaginaceae</taxon>
        <taxon>Ustilago</taxon>
    </lineage>
</organism>
<dbReference type="EMBL" id="CAGI01000182">
    <property type="protein sequence ID" value="CCF53384.1"/>
    <property type="molecule type" value="Genomic_DNA"/>
</dbReference>
<comment type="caution">
    <text evidence="2">The sequence shown here is derived from an EMBL/GenBank/DDBJ whole genome shotgun (WGS) entry which is preliminary data.</text>
</comment>
<dbReference type="eggNOG" id="ENOG502RE3Y">
    <property type="taxonomic scope" value="Eukaryota"/>
</dbReference>
<name>I2G2J1_USTHO</name>
<feature type="chain" id="PRO_5003659405" evidence="1">
    <location>
        <begin position="21"/>
        <end position="158"/>
    </location>
</feature>